<organism evidence="3 4">
    <name type="scientific">Anaerocolumna sedimenticola</name>
    <dbReference type="NCBI Taxonomy" id="2696063"/>
    <lineage>
        <taxon>Bacteria</taxon>
        <taxon>Bacillati</taxon>
        <taxon>Bacillota</taxon>
        <taxon>Clostridia</taxon>
        <taxon>Lachnospirales</taxon>
        <taxon>Lachnospiraceae</taxon>
        <taxon>Anaerocolumna</taxon>
    </lineage>
</organism>
<feature type="domain" description="AMP-binding enzyme C-terminal" evidence="2">
    <location>
        <begin position="422"/>
        <end position="490"/>
    </location>
</feature>
<proteinExistence type="predicted"/>
<dbReference type="PROSITE" id="PS00455">
    <property type="entry name" value="AMP_BINDING"/>
    <property type="match status" value="1"/>
</dbReference>
<dbReference type="GO" id="GO:0044550">
    <property type="term" value="P:secondary metabolite biosynthetic process"/>
    <property type="evidence" value="ECO:0007669"/>
    <property type="project" value="TreeGrafter"/>
</dbReference>
<dbReference type="AlphaFoldDB" id="A0A6P1TJ49"/>
<dbReference type="Pfam" id="PF13193">
    <property type="entry name" value="AMP-binding_C"/>
    <property type="match status" value="1"/>
</dbReference>
<dbReference type="PANTHER" id="PTHR45527:SF1">
    <property type="entry name" value="FATTY ACID SYNTHASE"/>
    <property type="match status" value="1"/>
</dbReference>
<dbReference type="Pfam" id="PF00501">
    <property type="entry name" value="AMP-binding"/>
    <property type="match status" value="1"/>
</dbReference>
<evidence type="ECO:0000259" key="2">
    <source>
        <dbReference type="Pfam" id="PF13193"/>
    </source>
</evidence>
<dbReference type="PANTHER" id="PTHR45527">
    <property type="entry name" value="NONRIBOSOMAL PEPTIDE SYNTHETASE"/>
    <property type="match status" value="1"/>
</dbReference>
<dbReference type="GO" id="GO:0043041">
    <property type="term" value="P:amino acid activation for nonribosomal peptide biosynthetic process"/>
    <property type="evidence" value="ECO:0007669"/>
    <property type="project" value="TreeGrafter"/>
</dbReference>
<sequence length="504" mass="57774">MQRNVLEYLEATVRQKPEKTAYANEEMGITFREVYDYARAIGTFLGKEKVCKEPVLVFMRKHPSVIVAFYGIVYGGNYYVPIDEEMPKDRIRLIFEKLNPKAVICDETTKDMIPALNYKGKIFLYETIIKTVIQEDIIARIRDAAIDTDPIYIVFTSGSTGIPKGVVACHRSVIDYIENLSEVLQFNENTVFGNQTPLYVDACLKELYPTLKFGATTYLIPKSLFRFPVKLVEFLNQYKINTVCWVVSALTMISAFGALDKVIPKYLHTIAFGSEVFPIKQFNLWKQALPGARFFNLYGPTEATGMSCYYYVDRNFDLEEVMPVGRPFHNTEIILLDEQNKVPSPGGTGEICIRGTALTLGYYGDFDKTREAFIQNPLNTVYPELIYRTGDLGRYNERGELIFISRKDNQIKHMGHRIELGEIEMIVNNLDEVKAACCLFDENKKKIILYYVGSLKDSEIINKMKEKLPRYMLPNVIKSLEEMPLTPNGKINRLLLKESYTKGR</sequence>
<evidence type="ECO:0000259" key="1">
    <source>
        <dbReference type="Pfam" id="PF00501"/>
    </source>
</evidence>
<dbReference type="Gene3D" id="3.30.300.30">
    <property type="match status" value="1"/>
</dbReference>
<dbReference type="InterPro" id="IPR025110">
    <property type="entry name" value="AMP-bd_C"/>
</dbReference>
<dbReference type="EMBL" id="CP048000">
    <property type="protein sequence ID" value="QHQ60139.1"/>
    <property type="molecule type" value="Genomic_DNA"/>
</dbReference>
<dbReference type="InterPro" id="IPR020845">
    <property type="entry name" value="AMP-binding_CS"/>
</dbReference>
<evidence type="ECO:0000313" key="4">
    <source>
        <dbReference type="Proteomes" id="UP000464314"/>
    </source>
</evidence>
<dbReference type="CDD" id="cd05930">
    <property type="entry name" value="A_NRPS"/>
    <property type="match status" value="1"/>
</dbReference>
<dbReference type="InterPro" id="IPR042099">
    <property type="entry name" value="ANL_N_sf"/>
</dbReference>
<dbReference type="SUPFAM" id="SSF56801">
    <property type="entry name" value="Acetyl-CoA synthetase-like"/>
    <property type="match status" value="1"/>
</dbReference>
<dbReference type="InterPro" id="IPR000873">
    <property type="entry name" value="AMP-dep_synth/lig_dom"/>
</dbReference>
<dbReference type="Gene3D" id="3.40.50.12780">
    <property type="entry name" value="N-terminal domain of ligase-like"/>
    <property type="match status" value="1"/>
</dbReference>
<feature type="domain" description="AMP-dependent synthetase/ligase" evidence="1">
    <location>
        <begin position="9"/>
        <end position="363"/>
    </location>
</feature>
<name>A0A6P1TJ49_9FIRM</name>
<accession>A0A6P1TJ49</accession>
<gene>
    <name evidence="3" type="ORF">Ana3638_04545</name>
</gene>
<dbReference type="GO" id="GO:0005737">
    <property type="term" value="C:cytoplasm"/>
    <property type="evidence" value="ECO:0007669"/>
    <property type="project" value="TreeGrafter"/>
</dbReference>
<dbReference type="Proteomes" id="UP000464314">
    <property type="component" value="Chromosome"/>
</dbReference>
<dbReference type="KEGG" id="anr:Ana3638_04545"/>
<dbReference type="RefSeq" id="WP_161836975.1">
    <property type="nucleotide sequence ID" value="NZ_CP048000.1"/>
</dbReference>
<protein>
    <submittedName>
        <fullName evidence="3">AMP-binding protein</fullName>
    </submittedName>
</protein>
<dbReference type="GO" id="GO:0031177">
    <property type="term" value="F:phosphopantetheine binding"/>
    <property type="evidence" value="ECO:0007669"/>
    <property type="project" value="TreeGrafter"/>
</dbReference>
<dbReference type="InterPro" id="IPR045851">
    <property type="entry name" value="AMP-bd_C_sf"/>
</dbReference>
<keyword evidence="4" id="KW-1185">Reference proteome</keyword>
<reference evidence="3 4" key="1">
    <citation type="submission" date="2020-01" db="EMBL/GenBank/DDBJ databases">
        <title>Genome analysis of Anaerocolumna sp. CBA3638.</title>
        <authorList>
            <person name="Kim J."/>
            <person name="Roh S.W."/>
        </authorList>
    </citation>
    <scope>NUCLEOTIDE SEQUENCE [LARGE SCALE GENOMIC DNA]</scope>
    <source>
        <strain evidence="3 4">CBA3638</strain>
    </source>
</reference>
<evidence type="ECO:0000313" key="3">
    <source>
        <dbReference type="EMBL" id="QHQ60139.1"/>
    </source>
</evidence>